<dbReference type="AlphaFoldDB" id="A0A1M4YWI9"/>
<protein>
    <submittedName>
        <fullName evidence="5">Transcriptional regulator, AraC family</fullName>
    </submittedName>
</protein>
<keyword evidence="6" id="KW-1185">Reference proteome</keyword>
<keyword evidence="2" id="KW-0238">DNA-binding</keyword>
<dbReference type="PROSITE" id="PS01124">
    <property type="entry name" value="HTH_ARAC_FAMILY_2"/>
    <property type="match status" value="1"/>
</dbReference>
<evidence type="ECO:0000259" key="4">
    <source>
        <dbReference type="PROSITE" id="PS01124"/>
    </source>
</evidence>
<dbReference type="GO" id="GO:0043565">
    <property type="term" value="F:sequence-specific DNA binding"/>
    <property type="evidence" value="ECO:0007669"/>
    <property type="project" value="InterPro"/>
</dbReference>
<dbReference type="RefSeq" id="WP_073041612.1">
    <property type="nucleotide sequence ID" value="NZ_FQUO01000005.1"/>
</dbReference>
<keyword evidence="1" id="KW-0805">Transcription regulation</keyword>
<dbReference type="STRING" id="1302690.BUE76_22860"/>
<dbReference type="Proteomes" id="UP000184368">
    <property type="component" value="Unassembled WGS sequence"/>
</dbReference>
<dbReference type="InterPro" id="IPR018062">
    <property type="entry name" value="HTH_AraC-typ_CS"/>
</dbReference>
<dbReference type="Gene3D" id="1.10.10.60">
    <property type="entry name" value="Homeodomain-like"/>
    <property type="match status" value="2"/>
</dbReference>
<dbReference type="OrthoDB" id="745435at2"/>
<dbReference type="InterPro" id="IPR009057">
    <property type="entry name" value="Homeodomain-like_sf"/>
</dbReference>
<evidence type="ECO:0000313" key="5">
    <source>
        <dbReference type="EMBL" id="SHF10095.1"/>
    </source>
</evidence>
<dbReference type="InterPro" id="IPR013096">
    <property type="entry name" value="Cupin_2"/>
</dbReference>
<dbReference type="Gene3D" id="2.60.120.10">
    <property type="entry name" value="Jelly Rolls"/>
    <property type="match status" value="1"/>
</dbReference>
<keyword evidence="3" id="KW-0804">Transcription</keyword>
<dbReference type="PANTHER" id="PTHR43280">
    <property type="entry name" value="ARAC-FAMILY TRANSCRIPTIONAL REGULATOR"/>
    <property type="match status" value="1"/>
</dbReference>
<organism evidence="5 6">
    <name type="scientific">Cnuella takakiae</name>
    <dbReference type="NCBI Taxonomy" id="1302690"/>
    <lineage>
        <taxon>Bacteria</taxon>
        <taxon>Pseudomonadati</taxon>
        <taxon>Bacteroidota</taxon>
        <taxon>Chitinophagia</taxon>
        <taxon>Chitinophagales</taxon>
        <taxon>Chitinophagaceae</taxon>
        <taxon>Cnuella</taxon>
    </lineage>
</organism>
<accession>A0A1M4YWI9</accession>
<evidence type="ECO:0000256" key="1">
    <source>
        <dbReference type="ARBA" id="ARBA00023015"/>
    </source>
</evidence>
<dbReference type="SMART" id="SM00342">
    <property type="entry name" value="HTH_ARAC"/>
    <property type="match status" value="1"/>
</dbReference>
<dbReference type="SUPFAM" id="SSF46689">
    <property type="entry name" value="Homeodomain-like"/>
    <property type="match status" value="2"/>
</dbReference>
<dbReference type="PROSITE" id="PS00041">
    <property type="entry name" value="HTH_ARAC_FAMILY_1"/>
    <property type="match status" value="1"/>
</dbReference>
<evidence type="ECO:0000313" key="6">
    <source>
        <dbReference type="Proteomes" id="UP000184368"/>
    </source>
</evidence>
<reference evidence="5 6" key="1">
    <citation type="submission" date="2016-11" db="EMBL/GenBank/DDBJ databases">
        <authorList>
            <person name="Jaros S."/>
            <person name="Januszkiewicz K."/>
            <person name="Wedrychowicz H."/>
        </authorList>
    </citation>
    <scope>NUCLEOTIDE SEQUENCE [LARGE SCALE GENOMIC DNA]</scope>
    <source>
        <strain evidence="5 6">DSM 26897</strain>
    </source>
</reference>
<dbReference type="Pfam" id="PF07883">
    <property type="entry name" value="Cupin_2"/>
    <property type="match status" value="1"/>
</dbReference>
<dbReference type="Pfam" id="PF12833">
    <property type="entry name" value="HTH_18"/>
    <property type="match status" value="1"/>
</dbReference>
<dbReference type="GO" id="GO:0003700">
    <property type="term" value="F:DNA-binding transcription factor activity"/>
    <property type="evidence" value="ECO:0007669"/>
    <property type="project" value="InterPro"/>
</dbReference>
<feature type="domain" description="HTH araC/xylS-type" evidence="4">
    <location>
        <begin position="187"/>
        <end position="286"/>
    </location>
</feature>
<dbReference type="InterPro" id="IPR011051">
    <property type="entry name" value="RmlC_Cupin_sf"/>
</dbReference>
<evidence type="ECO:0000256" key="3">
    <source>
        <dbReference type="ARBA" id="ARBA00023163"/>
    </source>
</evidence>
<dbReference type="PANTHER" id="PTHR43280:SF27">
    <property type="entry name" value="TRANSCRIPTIONAL REGULATOR MTLR"/>
    <property type="match status" value="1"/>
</dbReference>
<dbReference type="EMBL" id="FQUO01000005">
    <property type="protein sequence ID" value="SHF10095.1"/>
    <property type="molecule type" value="Genomic_DNA"/>
</dbReference>
<dbReference type="SUPFAM" id="SSF51182">
    <property type="entry name" value="RmlC-like cupins"/>
    <property type="match status" value="1"/>
</dbReference>
<name>A0A1M4YWI9_9BACT</name>
<gene>
    <name evidence="5" type="ORF">SAMN05444008_1052</name>
</gene>
<dbReference type="InterPro" id="IPR018060">
    <property type="entry name" value="HTH_AraC"/>
</dbReference>
<proteinExistence type="predicted"/>
<sequence>MKVLPFTIPAAHDKTIMVQEDILPHFYPHLHRHEEIQLTLILKGEGTLLVGNNMHAFAANEIYLIGANMPHVFKSDAHYFETEEAAQAHSLTIFFNTDGKLASLFHLPEFKHITHFFAANYSGFRVPQRCFGEVRDLIFRIREANGMDQFILFFQLLKSLTATGDVAPLSAQVQPRNFSDHEGMRISNIYNYIMQHCHRDLTLEEVAAAACMTPPAFCRYFKKHTRVTFVTFLNEVRINEACKKLLEGGYDSVSAVAYDCGFNSITNFNRVFKTATGKSPRAYAADFLCKAG</sequence>
<evidence type="ECO:0000256" key="2">
    <source>
        <dbReference type="ARBA" id="ARBA00023125"/>
    </source>
</evidence>
<dbReference type="InterPro" id="IPR014710">
    <property type="entry name" value="RmlC-like_jellyroll"/>
</dbReference>